<evidence type="ECO:0000256" key="2">
    <source>
        <dbReference type="SAM" id="SignalP"/>
    </source>
</evidence>
<accession>A0A1I7ZZJ8</accession>
<evidence type="ECO:0000313" key="3">
    <source>
        <dbReference type="Proteomes" id="UP000095287"/>
    </source>
</evidence>
<dbReference type="WBParaSite" id="L893_g31194.t1">
    <property type="protein sequence ID" value="L893_g31194.t1"/>
    <property type="gene ID" value="L893_g31194"/>
</dbReference>
<dbReference type="Proteomes" id="UP000095287">
    <property type="component" value="Unplaced"/>
</dbReference>
<dbReference type="AlphaFoldDB" id="A0A1I7ZZJ8"/>
<proteinExistence type="predicted"/>
<feature type="chain" id="PRO_5009314119" evidence="2">
    <location>
        <begin position="20"/>
        <end position="94"/>
    </location>
</feature>
<evidence type="ECO:0000313" key="4">
    <source>
        <dbReference type="WBParaSite" id="L893_g31194.t1"/>
    </source>
</evidence>
<reference evidence="4" key="1">
    <citation type="submission" date="2016-11" db="UniProtKB">
        <authorList>
            <consortium name="WormBaseParasite"/>
        </authorList>
    </citation>
    <scope>IDENTIFICATION</scope>
</reference>
<feature type="signal peptide" evidence="2">
    <location>
        <begin position="1"/>
        <end position="19"/>
    </location>
</feature>
<name>A0A1I7ZZJ8_9BILA</name>
<keyword evidence="2" id="KW-0732">Signal</keyword>
<organism evidence="3 4">
    <name type="scientific">Steinernema glaseri</name>
    <dbReference type="NCBI Taxonomy" id="37863"/>
    <lineage>
        <taxon>Eukaryota</taxon>
        <taxon>Metazoa</taxon>
        <taxon>Ecdysozoa</taxon>
        <taxon>Nematoda</taxon>
        <taxon>Chromadorea</taxon>
        <taxon>Rhabditida</taxon>
        <taxon>Tylenchina</taxon>
        <taxon>Panagrolaimomorpha</taxon>
        <taxon>Strongyloidoidea</taxon>
        <taxon>Steinernematidae</taxon>
        <taxon>Steinernema</taxon>
    </lineage>
</organism>
<evidence type="ECO:0000256" key="1">
    <source>
        <dbReference type="SAM" id="MobiDB-lite"/>
    </source>
</evidence>
<feature type="region of interest" description="Disordered" evidence="1">
    <location>
        <begin position="57"/>
        <end position="77"/>
    </location>
</feature>
<keyword evidence="3" id="KW-1185">Reference proteome</keyword>
<protein>
    <submittedName>
        <fullName evidence="4">Glycine-rich protein</fullName>
    </submittedName>
</protein>
<sequence>MNTIGQLLLIFMLFALAFSVEWERQPTQNFQNKMRFLRKRGAGSGCGYGGGYGGKPHDYGPNAEARHQSPSYHGCSGADYSNAPFGLGRKPENQ</sequence>